<keyword evidence="1" id="KW-0812">Transmembrane</keyword>
<keyword evidence="1" id="KW-0472">Membrane</keyword>
<dbReference type="AlphaFoldDB" id="A0A839H5Y7"/>
<gene>
    <name evidence="2" type="ORF">H5S41_09200</name>
</gene>
<feature type="transmembrane region" description="Helical" evidence="1">
    <location>
        <begin position="290"/>
        <end position="308"/>
    </location>
</feature>
<keyword evidence="1" id="KW-1133">Transmembrane helix</keyword>
<feature type="transmembrane region" description="Helical" evidence="1">
    <location>
        <begin position="210"/>
        <end position="227"/>
    </location>
</feature>
<feature type="transmembrane region" description="Helical" evidence="1">
    <location>
        <begin position="431"/>
        <end position="451"/>
    </location>
</feature>
<organism evidence="2 3">
    <name type="scientific">Limosilactobacillus albertensis</name>
    <dbReference type="NCBI Taxonomy" id="2759752"/>
    <lineage>
        <taxon>Bacteria</taxon>
        <taxon>Bacillati</taxon>
        <taxon>Bacillota</taxon>
        <taxon>Bacilli</taxon>
        <taxon>Lactobacillales</taxon>
        <taxon>Lactobacillaceae</taxon>
        <taxon>Limosilactobacillus</taxon>
    </lineage>
</organism>
<accession>A0A839H5Y7</accession>
<dbReference type="Proteomes" id="UP000547628">
    <property type="component" value="Unassembled WGS sequence"/>
</dbReference>
<evidence type="ECO:0000256" key="1">
    <source>
        <dbReference type="SAM" id="Phobius"/>
    </source>
</evidence>
<dbReference type="RefSeq" id="WP_182603078.1">
    <property type="nucleotide sequence ID" value="NZ_JACIVD010000069.1"/>
</dbReference>
<protein>
    <submittedName>
        <fullName evidence="2">Uncharacterized protein</fullName>
    </submittedName>
</protein>
<feature type="transmembrane region" description="Helical" evidence="1">
    <location>
        <begin position="371"/>
        <end position="392"/>
    </location>
</feature>
<feature type="transmembrane region" description="Helical" evidence="1">
    <location>
        <begin position="55"/>
        <end position="74"/>
    </location>
</feature>
<feature type="transmembrane region" description="Helical" evidence="1">
    <location>
        <begin position="86"/>
        <end position="104"/>
    </location>
</feature>
<evidence type="ECO:0000313" key="2">
    <source>
        <dbReference type="EMBL" id="MBB1124130.1"/>
    </source>
</evidence>
<proteinExistence type="predicted"/>
<feature type="transmembrane region" description="Helical" evidence="1">
    <location>
        <begin position="329"/>
        <end position="348"/>
    </location>
</feature>
<feature type="transmembrane region" description="Helical" evidence="1">
    <location>
        <begin position="21"/>
        <end position="43"/>
    </location>
</feature>
<feature type="transmembrane region" description="Helical" evidence="1">
    <location>
        <begin position="149"/>
        <end position="167"/>
    </location>
</feature>
<dbReference type="EMBL" id="JACIVD010000069">
    <property type="protein sequence ID" value="MBB1124130.1"/>
    <property type="molecule type" value="Genomic_DNA"/>
</dbReference>
<sequence length="456" mass="50798">MNDRDNNIGIGKYSWSYIIKWLFIVLLIYGLGSILLANPFSMFNSYTGPVSYSKVMYFHGLTVGLAGLLALFVSQVLNLSNLIKKIIFYFTVATIILGTTGGAINRSMTNTKVTLWYQVLSFFALDVVLITLLVGLITTKNKRLKNEKGLYYIAISGSAATVIGGLFGDLSGFILDFGNWPGICGWYANKIGYSLAEWKKVITTSHYDNMFVGLLSLMIAVFIWQYGQCLAKKANKTLIFFEYWTFISTVLTIVMYVVQGIGGTKLVLPNLFTAKGIVAQTNSGVSSGDMAKGLVIIGGLVILSIIVFGERQAGKNLDKTAKLTTSTFLLIWSFIAVILMGFGFFQQFHRTWFRSLINAPHAAYGFAFRNVHLNIAILLMPYLIVFLFFSSLILKNRFSHKICLFARGIAVLWFIGSCIYVLFVPSPFGPGYWFIAAGVVMLILSVVYFFINDKEH</sequence>
<reference evidence="2 3" key="1">
    <citation type="submission" date="2020-07" db="EMBL/GenBank/DDBJ databases">
        <title>Description of Limosilactobacillus balticus sp. nov., Limosilactobacillus agrestis sp. nov., Limosilactobacillus albertensis sp. nov., Limosilactobacillus rudii sp. nov., Limosilactobacillus fastidiosus sp. nov., five novel Limosilactobacillus species isolated from the vertebrate gastrointestinal tract, and proposal of 6 subspecies of Limosilactobacillus reuteri adapted to the gastrointestinal tract of specific vertebrate hosts.</title>
        <authorList>
            <person name="Li F."/>
            <person name="Cheng C."/>
            <person name="Zheng J."/>
            <person name="Quevedo R.M."/>
            <person name="Li J."/>
            <person name="Roos S."/>
            <person name="Gaenzle M.G."/>
            <person name="Walter J."/>
        </authorList>
    </citation>
    <scope>NUCLEOTIDE SEQUENCE [LARGE SCALE GENOMIC DNA]</scope>
    <source>
        <strain evidence="2 3">Lr3000</strain>
    </source>
</reference>
<feature type="transmembrane region" description="Helical" evidence="1">
    <location>
        <begin position="239"/>
        <end position="258"/>
    </location>
</feature>
<comment type="caution">
    <text evidence="2">The sequence shown here is derived from an EMBL/GenBank/DDBJ whole genome shotgun (WGS) entry which is preliminary data.</text>
</comment>
<name>A0A839H5Y7_9LACO</name>
<feature type="transmembrane region" description="Helical" evidence="1">
    <location>
        <begin position="116"/>
        <end position="137"/>
    </location>
</feature>
<feature type="transmembrane region" description="Helical" evidence="1">
    <location>
        <begin position="404"/>
        <end position="425"/>
    </location>
</feature>
<evidence type="ECO:0000313" key="3">
    <source>
        <dbReference type="Proteomes" id="UP000547628"/>
    </source>
</evidence>